<evidence type="ECO:0000313" key="3">
    <source>
        <dbReference type="Proteomes" id="UP000324585"/>
    </source>
</evidence>
<evidence type="ECO:0000256" key="1">
    <source>
        <dbReference type="SAM" id="MobiDB-lite"/>
    </source>
</evidence>
<dbReference type="Proteomes" id="UP000324585">
    <property type="component" value="Unassembled WGS sequence"/>
</dbReference>
<evidence type="ECO:0000313" key="2">
    <source>
        <dbReference type="EMBL" id="KAA8495698.1"/>
    </source>
</evidence>
<reference evidence="3" key="1">
    <citation type="journal article" date="2019" name="Nat. Commun.">
        <title>Expansion of phycobilisome linker gene families in mesophilic red algae.</title>
        <authorList>
            <person name="Lee J."/>
            <person name="Kim D."/>
            <person name="Bhattacharya D."/>
            <person name="Yoon H.S."/>
        </authorList>
    </citation>
    <scope>NUCLEOTIDE SEQUENCE [LARGE SCALE GENOMIC DNA]</scope>
    <source>
        <strain evidence="3">CCMP 1328</strain>
    </source>
</reference>
<accession>A0A5J4YX21</accession>
<keyword evidence="3" id="KW-1185">Reference proteome</keyword>
<organism evidence="2 3">
    <name type="scientific">Porphyridium purpureum</name>
    <name type="common">Red alga</name>
    <name type="synonym">Porphyridium cruentum</name>
    <dbReference type="NCBI Taxonomy" id="35688"/>
    <lineage>
        <taxon>Eukaryota</taxon>
        <taxon>Rhodophyta</taxon>
        <taxon>Bangiophyceae</taxon>
        <taxon>Porphyridiales</taxon>
        <taxon>Porphyridiaceae</taxon>
        <taxon>Porphyridium</taxon>
    </lineage>
</organism>
<dbReference type="AlphaFoldDB" id="A0A5J4YX21"/>
<feature type="compositionally biased region" description="Basic and acidic residues" evidence="1">
    <location>
        <begin position="134"/>
        <end position="154"/>
    </location>
</feature>
<sequence length="154" mass="17663">MERLKLRRYRPRSEQLLGAYEEEPDRQSAERVIGITRAAQTERLRAVLRAFEDIRALGSLGNGPSEGEGMQARNLTICLNTQKRKCTQDLHDEMRDKLARLERMTRLSIAVLAEQNRATEEKELTDATMPAVRALERRETPAREETVSHALDPH</sequence>
<dbReference type="EMBL" id="VRMN01000003">
    <property type="protein sequence ID" value="KAA8495698.1"/>
    <property type="molecule type" value="Genomic_DNA"/>
</dbReference>
<name>A0A5J4YX21_PORPP</name>
<feature type="region of interest" description="Disordered" evidence="1">
    <location>
        <begin position="120"/>
        <end position="154"/>
    </location>
</feature>
<comment type="caution">
    <text evidence="2">The sequence shown here is derived from an EMBL/GenBank/DDBJ whole genome shotgun (WGS) entry which is preliminary data.</text>
</comment>
<gene>
    <name evidence="2" type="ORF">FVE85_1853</name>
</gene>
<protein>
    <submittedName>
        <fullName evidence="2">Uncharacterized protein</fullName>
    </submittedName>
</protein>
<proteinExistence type="predicted"/>